<evidence type="ECO:0000313" key="2">
    <source>
        <dbReference type="Proteomes" id="UP000765509"/>
    </source>
</evidence>
<dbReference type="Proteomes" id="UP000765509">
    <property type="component" value="Unassembled WGS sequence"/>
</dbReference>
<dbReference type="EMBL" id="AVOT02003221">
    <property type="protein sequence ID" value="MBW0472842.1"/>
    <property type="molecule type" value="Genomic_DNA"/>
</dbReference>
<proteinExistence type="predicted"/>
<gene>
    <name evidence="1" type="ORF">O181_012557</name>
</gene>
<accession>A0A9Q3GN48</accession>
<reference evidence="1" key="1">
    <citation type="submission" date="2021-03" db="EMBL/GenBank/DDBJ databases">
        <title>Draft genome sequence of rust myrtle Austropuccinia psidii MF-1, a brazilian biotype.</title>
        <authorList>
            <person name="Quecine M.C."/>
            <person name="Pachon D.M.R."/>
            <person name="Bonatelli M.L."/>
            <person name="Correr F.H."/>
            <person name="Franceschini L.M."/>
            <person name="Leite T.F."/>
            <person name="Margarido G.R.A."/>
            <person name="Almeida C.A."/>
            <person name="Ferrarezi J.A."/>
            <person name="Labate C.A."/>
        </authorList>
    </citation>
    <scope>NUCLEOTIDE SEQUENCE</scope>
    <source>
        <strain evidence="1">MF-1</strain>
    </source>
</reference>
<organism evidence="1 2">
    <name type="scientific">Austropuccinia psidii MF-1</name>
    <dbReference type="NCBI Taxonomy" id="1389203"/>
    <lineage>
        <taxon>Eukaryota</taxon>
        <taxon>Fungi</taxon>
        <taxon>Dikarya</taxon>
        <taxon>Basidiomycota</taxon>
        <taxon>Pucciniomycotina</taxon>
        <taxon>Pucciniomycetes</taxon>
        <taxon>Pucciniales</taxon>
        <taxon>Sphaerophragmiaceae</taxon>
        <taxon>Austropuccinia</taxon>
    </lineage>
</organism>
<protein>
    <submittedName>
        <fullName evidence="1">Uncharacterized protein</fullName>
    </submittedName>
</protein>
<evidence type="ECO:0000313" key="1">
    <source>
        <dbReference type="EMBL" id="MBW0472842.1"/>
    </source>
</evidence>
<keyword evidence="2" id="KW-1185">Reference proteome</keyword>
<comment type="caution">
    <text evidence="1">The sequence shown here is derived from an EMBL/GenBank/DDBJ whole genome shotgun (WGS) entry which is preliminary data.</text>
</comment>
<name>A0A9Q3GN48_9BASI</name>
<dbReference type="AlphaFoldDB" id="A0A9Q3GN48"/>
<sequence length="128" mass="14202">MAQGQVSLSNINDTIKQSFHIPIHSIPPIEYQNFILKEYSSGSSKKNLSSVNASSIHLRNHMHSIQSGLIKTCISIIHHGKIIKPSSLPNLASYKFHQKINPASSIQYRSASSLKESGSQHFTYTSLL</sequence>